<dbReference type="InterPro" id="IPR024078">
    <property type="entry name" value="LmbE-like_dom_sf"/>
</dbReference>
<dbReference type="SUPFAM" id="SSF102588">
    <property type="entry name" value="LmbE-like"/>
    <property type="match status" value="1"/>
</dbReference>
<sequence>MKAELLSIVPNPVLAVYAHPDDADVACGGTLKKWIDEGSDVHVVICTKGEKGTKDPDADIKEVAAKRRSEVEEAAAILGFSALHFLNIDDGEIVNDETLRADIVEIVRSVKPEVVLAPDPTAVFFSDHYFNHRDHREIGWAVLDAVYPACGLPKYYPDRGKAHVVSAVMLSGTLAPDVFVDITGTVEKKVTAVLSHKSQISGDEESVRDAIEHMAKDAGGKCGKAFAEGFRMVGSLGVF</sequence>
<proteinExistence type="predicted"/>
<gene>
    <name evidence="1" type="ORF">SAMN02745225_00707</name>
</gene>
<organism evidence="1 2">
    <name type="scientific">Ferrithrix thermotolerans DSM 19514</name>
    <dbReference type="NCBI Taxonomy" id="1121881"/>
    <lineage>
        <taxon>Bacteria</taxon>
        <taxon>Bacillati</taxon>
        <taxon>Actinomycetota</taxon>
        <taxon>Acidimicrobiia</taxon>
        <taxon>Acidimicrobiales</taxon>
        <taxon>Acidimicrobiaceae</taxon>
        <taxon>Ferrithrix</taxon>
    </lineage>
</organism>
<dbReference type="STRING" id="1121881.SAMN02745225_00707"/>
<dbReference type="GO" id="GO:0016811">
    <property type="term" value="F:hydrolase activity, acting on carbon-nitrogen (but not peptide) bonds, in linear amides"/>
    <property type="evidence" value="ECO:0007669"/>
    <property type="project" value="TreeGrafter"/>
</dbReference>
<dbReference type="GO" id="GO:0016137">
    <property type="term" value="P:glycoside metabolic process"/>
    <property type="evidence" value="ECO:0007669"/>
    <property type="project" value="UniProtKB-ARBA"/>
</dbReference>
<evidence type="ECO:0000313" key="1">
    <source>
        <dbReference type="EMBL" id="SHE46973.1"/>
    </source>
</evidence>
<dbReference type="PANTHER" id="PTHR12993:SF28">
    <property type="entry name" value="LMBE FAMILY PROTEIN"/>
    <property type="match status" value="1"/>
</dbReference>
<evidence type="ECO:0000313" key="2">
    <source>
        <dbReference type="Proteomes" id="UP000184295"/>
    </source>
</evidence>
<dbReference type="EMBL" id="FQUL01000006">
    <property type="protein sequence ID" value="SHE46973.1"/>
    <property type="molecule type" value="Genomic_DNA"/>
</dbReference>
<protein>
    <submittedName>
        <fullName evidence="1">N-acetylglucosaminyl deacetylase, LmbE family</fullName>
    </submittedName>
</protein>
<dbReference type="OrthoDB" id="3514174at2"/>
<dbReference type="Gene3D" id="3.40.50.10320">
    <property type="entry name" value="LmbE-like"/>
    <property type="match status" value="1"/>
</dbReference>
<reference evidence="2" key="1">
    <citation type="submission" date="2016-11" db="EMBL/GenBank/DDBJ databases">
        <authorList>
            <person name="Varghese N."/>
            <person name="Submissions S."/>
        </authorList>
    </citation>
    <scope>NUCLEOTIDE SEQUENCE [LARGE SCALE GENOMIC DNA]</scope>
    <source>
        <strain evidence="2">DSM 19514</strain>
    </source>
</reference>
<dbReference type="AlphaFoldDB" id="A0A1M4TR95"/>
<dbReference type="Pfam" id="PF02585">
    <property type="entry name" value="PIG-L"/>
    <property type="match status" value="1"/>
</dbReference>
<dbReference type="InterPro" id="IPR003737">
    <property type="entry name" value="GlcNAc_PI_deacetylase-related"/>
</dbReference>
<name>A0A1M4TR95_9ACTN</name>
<dbReference type="Proteomes" id="UP000184295">
    <property type="component" value="Unassembled WGS sequence"/>
</dbReference>
<keyword evidence="2" id="KW-1185">Reference proteome</keyword>
<accession>A0A1M4TR95</accession>
<dbReference type="RefSeq" id="WP_072788768.1">
    <property type="nucleotide sequence ID" value="NZ_FQUL01000006.1"/>
</dbReference>
<dbReference type="PANTHER" id="PTHR12993">
    <property type="entry name" value="N-ACETYLGLUCOSAMINYL-PHOSPHATIDYLINOSITOL DE-N-ACETYLASE-RELATED"/>
    <property type="match status" value="1"/>
</dbReference>